<organism evidence="4">
    <name type="scientific">Strongyloides ratti</name>
    <name type="common">Parasitic roundworm</name>
    <dbReference type="NCBI Taxonomy" id="34506"/>
    <lineage>
        <taxon>Eukaryota</taxon>
        <taxon>Metazoa</taxon>
        <taxon>Ecdysozoa</taxon>
        <taxon>Nematoda</taxon>
        <taxon>Chromadorea</taxon>
        <taxon>Rhabditida</taxon>
        <taxon>Tylenchina</taxon>
        <taxon>Panagrolaimomorpha</taxon>
        <taxon>Strongyloidoidea</taxon>
        <taxon>Strongyloididae</taxon>
        <taxon>Strongyloides</taxon>
    </lineage>
</organism>
<name>A0A090L940_STRRB</name>
<comment type="pathway">
    <text evidence="1">Phospholipid metabolism; phosphatidylcholine biosynthesis; phosphatidylcholine from phosphocholine: step 1/2.</text>
</comment>
<keyword evidence="5" id="KW-1185">Reference proteome</keyword>
<dbReference type="PANTHER" id="PTHR10739:SF13">
    <property type="entry name" value="CHOLINE-PHOSPHATE CYTIDYLYLTRANSFERASE"/>
    <property type="match status" value="1"/>
</dbReference>
<dbReference type="RefSeq" id="XP_024503246.1">
    <property type="nucleotide sequence ID" value="XM_024649360.1"/>
</dbReference>
<reference evidence="5" key="1">
    <citation type="submission" date="2014-09" db="EMBL/GenBank/DDBJ databases">
        <authorList>
            <person name="Martin A.A."/>
        </authorList>
    </citation>
    <scope>NUCLEOTIDE SEQUENCE</scope>
    <source>
        <strain evidence="5">ED321</strain>
    </source>
</reference>
<dbReference type="GeneID" id="36376410"/>
<dbReference type="Gene3D" id="3.40.50.620">
    <property type="entry name" value="HUPs"/>
    <property type="match status" value="1"/>
</dbReference>
<reference evidence="4" key="2">
    <citation type="submission" date="2014-09" db="EMBL/GenBank/DDBJ databases">
        <authorList>
            <person name="Aslett A.Martin."/>
        </authorList>
    </citation>
    <scope>NUCLEOTIDE SEQUENCE</scope>
    <source>
        <strain evidence="4">ED321 Heterogonic</strain>
    </source>
</reference>
<evidence type="ECO:0000313" key="5">
    <source>
        <dbReference type="Proteomes" id="UP000035682"/>
    </source>
</evidence>
<dbReference type="Pfam" id="PF01467">
    <property type="entry name" value="CTP_transf_like"/>
    <property type="match status" value="1"/>
</dbReference>
<dbReference type="Proteomes" id="UP000035682">
    <property type="component" value="Unplaced"/>
</dbReference>
<dbReference type="PANTHER" id="PTHR10739">
    <property type="entry name" value="CYTIDYLYLTRANSFERASE"/>
    <property type="match status" value="1"/>
</dbReference>
<dbReference type="GO" id="GO:0004105">
    <property type="term" value="F:choline-phosphate cytidylyltransferase activity"/>
    <property type="evidence" value="ECO:0007669"/>
    <property type="project" value="UniProtKB-EC"/>
</dbReference>
<protein>
    <recommendedName>
        <fullName evidence="2">choline-phosphate cytidylyltransferase</fullName>
        <ecNumber evidence="2">2.7.7.15</ecNumber>
    </recommendedName>
</protein>
<keyword evidence="4" id="KW-0808">Transferase</keyword>
<dbReference type="NCBIfam" id="TIGR00125">
    <property type="entry name" value="cyt_tran_rel"/>
    <property type="match status" value="1"/>
</dbReference>
<evidence type="ECO:0000313" key="4">
    <source>
        <dbReference type="EMBL" id="CEF64045.1"/>
    </source>
</evidence>
<evidence type="ECO:0000313" key="6">
    <source>
        <dbReference type="WBParaSite" id="SRAE_1000230100.1"/>
    </source>
</evidence>
<evidence type="ECO:0000313" key="7">
    <source>
        <dbReference type="WormBase" id="SRAE_1000230100"/>
    </source>
</evidence>
<dbReference type="EC" id="2.7.7.15" evidence="2"/>
<dbReference type="EMBL" id="LN609528">
    <property type="protein sequence ID" value="CEF64045.1"/>
    <property type="molecule type" value="Genomic_DNA"/>
</dbReference>
<dbReference type="AlphaFoldDB" id="A0A090L940"/>
<sequence length="177" mass="20713">MIDEEFIPQKISIHENGSIEFSENTRPLRVYADGVFDLFHIGHAKLFKQIKKLLPNCILIAGVVKDEDTFINKGCYPIMNHHERCEIIRSCKFVDEVIVNPPFNPTLQFVNEHKIDVVAHDNLPYPCEEIEDAYKPFKDENRFLPTQREKSVSSTDIVKRILDQHDFLVNNKKYQKK</sequence>
<feature type="domain" description="Cytidyltransferase-like" evidence="3">
    <location>
        <begin position="31"/>
        <end position="160"/>
    </location>
</feature>
<proteinExistence type="predicted"/>
<dbReference type="InterPro" id="IPR004821">
    <property type="entry name" value="Cyt_trans-like"/>
</dbReference>
<evidence type="ECO:0000259" key="3">
    <source>
        <dbReference type="Pfam" id="PF01467"/>
    </source>
</evidence>
<dbReference type="UniPathway" id="UPA00753">
    <property type="reaction ID" value="UER00739"/>
</dbReference>
<gene>
    <name evidence="4 6 7" type="ORF">SRAE_1000230100</name>
</gene>
<evidence type="ECO:0000256" key="2">
    <source>
        <dbReference type="ARBA" id="ARBA00026101"/>
    </source>
</evidence>
<dbReference type="SUPFAM" id="SSF52374">
    <property type="entry name" value="Nucleotidylyl transferase"/>
    <property type="match status" value="1"/>
</dbReference>
<dbReference type="OrthoDB" id="17102at2759"/>
<dbReference type="InterPro" id="IPR014729">
    <property type="entry name" value="Rossmann-like_a/b/a_fold"/>
</dbReference>
<dbReference type="WBParaSite" id="SRAE_1000230100.1">
    <property type="protein sequence ID" value="SRAE_1000230100.1"/>
    <property type="gene ID" value="WBGene00258915"/>
</dbReference>
<dbReference type="WormBase" id="SRAE_1000230100">
    <property type="protein sequence ID" value="SRP02600"/>
    <property type="gene ID" value="WBGene00258915"/>
</dbReference>
<accession>A0A090L940</accession>
<dbReference type="InterPro" id="IPR045049">
    <property type="entry name" value="Pcy1-like"/>
</dbReference>
<dbReference type="CTD" id="36376410"/>
<dbReference type="GO" id="GO:0031210">
    <property type="term" value="F:phosphatidylcholine binding"/>
    <property type="evidence" value="ECO:0007669"/>
    <property type="project" value="TreeGrafter"/>
</dbReference>
<dbReference type="STRING" id="34506.A0A090L940"/>
<dbReference type="OMA" id="HHERCEI"/>
<reference evidence="6" key="3">
    <citation type="submission" date="2020-12" db="UniProtKB">
        <authorList>
            <consortium name="WormBaseParasite"/>
        </authorList>
    </citation>
    <scope>IDENTIFICATION</scope>
</reference>
<evidence type="ECO:0000256" key="1">
    <source>
        <dbReference type="ARBA" id="ARBA00025706"/>
    </source>
</evidence>